<dbReference type="EMBL" id="FOSG01000001">
    <property type="protein sequence ID" value="SFJ75643.1"/>
    <property type="molecule type" value="Genomic_DNA"/>
</dbReference>
<reference evidence="4" key="1">
    <citation type="submission" date="2016-10" db="EMBL/GenBank/DDBJ databases">
        <authorList>
            <person name="Varghese N."/>
            <person name="Submissions S."/>
        </authorList>
    </citation>
    <scope>NUCLEOTIDE SEQUENCE [LARGE SCALE GENOMIC DNA]</scope>
    <source>
        <strain evidence="4">PL19</strain>
    </source>
</reference>
<dbReference type="Pfam" id="PF14325">
    <property type="entry name" value="DUF4383"/>
    <property type="match status" value="1"/>
</dbReference>
<keyword evidence="2" id="KW-0812">Transmembrane</keyword>
<name>A0A1I3TYT1_9ACTN</name>
<proteinExistence type="predicted"/>
<gene>
    <name evidence="3" type="ORF">SAMN05192584_101162</name>
</gene>
<dbReference type="OrthoDB" id="5187794at2"/>
<feature type="transmembrane region" description="Helical" evidence="2">
    <location>
        <begin position="114"/>
        <end position="133"/>
    </location>
</feature>
<feature type="compositionally biased region" description="Basic and acidic residues" evidence="1">
    <location>
        <begin position="194"/>
        <end position="212"/>
    </location>
</feature>
<evidence type="ECO:0000313" key="3">
    <source>
        <dbReference type="EMBL" id="SFJ75643.1"/>
    </source>
</evidence>
<evidence type="ECO:0000256" key="2">
    <source>
        <dbReference type="SAM" id="Phobius"/>
    </source>
</evidence>
<feature type="transmembrane region" description="Helical" evidence="2">
    <location>
        <begin position="16"/>
        <end position="37"/>
    </location>
</feature>
<evidence type="ECO:0008006" key="5">
    <source>
        <dbReference type="Google" id="ProtNLM"/>
    </source>
</evidence>
<organism evidence="3 4">
    <name type="scientific">Streptomyces pini</name>
    <dbReference type="NCBI Taxonomy" id="1520580"/>
    <lineage>
        <taxon>Bacteria</taxon>
        <taxon>Bacillati</taxon>
        <taxon>Actinomycetota</taxon>
        <taxon>Actinomycetes</taxon>
        <taxon>Kitasatosporales</taxon>
        <taxon>Streptomycetaceae</taxon>
        <taxon>Streptomyces</taxon>
    </lineage>
</organism>
<feature type="transmembrane region" description="Helical" evidence="2">
    <location>
        <begin position="57"/>
        <end position="76"/>
    </location>
</feature>
<dbReference type="AlphaFoldDB" id="A0A1I3TYT1"/>
<accession>A0A1I3TYT1</accession>
<feature type="region of interest" description="Disordered" evidence="1">
    <location>
        <begin position="167"/>
        <end position="212"/>
    </location>
</feature>
<keyword evidence="4" id="KW-1185">Reference proteome</keyword>
<feature type="transmembrane region" description="Helical" evidence="2">
    <location>
        <begin position="83"/>
        <end position="102"/>
    </location>
</feature>
<dbReference type="RefSeq" id="WP_093846674.1">
    <property type="nucleotide sequence ID" value="NZ_FOSG01000001.1"/>
</dbReference>
<evidence type="ECO:0000313" key="4">
    <source>
        <dbReference type="Proteomes" id="UP000198928"/>
    </source>
</evidence>
<dbReference type="Proteomes" id="UP000198928">
    <property type="component" value="Unassembled WGS sequence"/>
</dbReference>
<sequence length="212" mass="22616">MNIRDELPMDHRLARVYRYGAAVSGVILLVFGILGFANRLDFFDTTGSEIAGLSSNGLLSLISVTVGTLLIAGAVIGGNFASTLNMTVGVLFILSGFVNLALLETSANILAFRMPNVIFSFLMGLVIGTFGMYGRISGGLSHDNPYWLRRHPEQAAAEEERRRRLAAAGIGAPGRTPEALGAGGMRGTGPDRPALNRDNHRESARESARGRA</sequence>
<evidence type="ECO:0000256" key="1">
    <source>
        <dbReference type="SAM" id="MobiDB-lite"/>
    </source>
</evidence>
<protein>
    <recommendedName>
        <fullName evidence="5">DUF4383 domain-containing protein</fullName>
    </recommendedName>
</protein>
<keyword evidence="2" id="KW-0472">Membrane</keyword>
<keyword evidence="2" id="KW-1133">Transmembrane helix</keyword>